<accession>A0ABX7B4U8</accession>
<evidence type="ECO:0000313" key="2">
    <source>
        <dbReference type="EMBL" id="QQP89368.1"/>
    </source>
</evidence>
<name>A0ABX7B4U8_9PROT</name>
<keyword evidence="3" id="KW-1185">Reference proteome</keyword>
<dbReference type="NCBIfam" id="TIGR03071">
    <property type="entry name" value="couple_hipA"/>
    <property type="match status" value="1"/>
</dbReference>
<protein>
    <submittedName>
        <fullName evidence="2">HipA N-terminal domain-containing protein</fullName>
    </submittedName>
</protein>
<dbReference type="InterPro" id="IPR017508">
    <property type="entry name" value="HipA_N1"/>
</dbReference>
<organism evidence="2 3">
    <name type="scientific">Skermanella cutis</name>
    <dbReference type="NCBI Taxonomy" id="2775420"/>
    <lineage>
        <taxon>Bacteria</taxon>
        <taxon>Pseudomonadati</taxon>
        <taxon>Pseudomonadota</taxon>
        <taxon>Alphaproteobacteria</taxon>
        <taxon>Rhodospirillales</taxon>
        <taxon>Azospirillaceae</taxon>
        <taxon>Skermanella</taxon>
    </lineage>
</organism>
<reference evidence="2" key="1">
    <citation type="submission" date="2021-02" db="EMBL/GenBank/DDBJ databases">
        <title>Skermanella TT6 skin isolate.</title>
        <authorList>
            <person name="Lee K."/>
            <person name="Ganzorig M."/>
        </authorList>
    </citation>
    <scope>NUCLEOTIDE SEQUENCE</scope>
    <source>
        <strain evidence="2">TT6</strain>
    </source>
</reference>
<sequence length="118" mass="13062">MTGELVAVSAGRVMGTVRRDRNGRLSFLCDQGWRTAPGAYPLSHSMPVAVAEHGHRPIEAFLWGLLPDNAMVLDRWARRFQVSARNPFAICRKRACLHEPCRSDGPDHRSVAGAEVRG</sequence>
<evidence type="ECO:0000259" key="1">
    <source>
        <dbReference type="Pfam" id="PF13657"/>
    </source>
</evidence>
<proteinExistence type="predicted"/>
<evidence type="ECO:0000313" key="3">
    <source>
        <dbReference type="Proteomes" id="UP000595197"/>
    </source>
</evidence>
<dbReference type="EMBL" id="CP067420">
    <property type="protein sequence ID" value="QQP89368.1"/>
    <property type="molecule type" value="Genomic_DNA"/>
</dbReference>
<dbReference type="Proteomes" id="UP000595197">
    <property type="component" value="Chromosome"/>
</dbReference>
<feature type="domain" description="HipA N-terminal subdomain 1" evidence="1">
    <location>
        <begin position="10"/>
        <end position="90"/>
    </location>
</feature>
<dbReference type="Pfam" id="PF13657">
    <property type="entry name" value="Couple_hipA"/>
    <property type="match status" value="1"/>
</dbReference>
<gene>
    <name evidence="2" type="ORF">IGS68_25870</name>
</gene>